<gene>
    <name evidence="2" type="ORF">D9613_003688</name>
</gene>
<evidence type="ECO:0000313" key="2">
    <source>
        <dbReference type="EMBL" id="KAF4611668.1"/>
    </source>
</evidence>
<reference evidence="2 3" key="1">
    <citation type="submission" date="2019-12" db="EMBL/GenBank/DDBJ databases">
        <authorList>
            <person name="Floudas D."/>
            <person name="Bentzer J."/>
            <person name="Ahren D."/>
            <person name="Johansson T."/>
            <person name="Persson P."/>
            <person name="Tunlid A."/>
        </authorList>
    </citation>
    <scope>NUCLEOTIDE SEQUENCE [LARGE SCALE GENOMIC DNA]</scope>
    <source>
        <strain evidence="2 3">CBS 102.39</strain>
    </source>
</reference>
<comment type="caution">
    <text evidence="2">The sequence shown here is derived from an EMBL/GenBank/DDBJ whole genome shotgun (WGS) entry which is preliminary data.</text>
</comment>
<dbReference type="AlphaFoldDB" id="A0A8H4VJ37"/>
<accession>A0A8H4VJ37</accession>
<feature type="domain" description="F-box" evidence="1">
    <location>
        <begin position="45"/>
        <end position="94"/>
    </location>
</feature>
<dbReference type="EMBL" id="JAACJL010000057">
    <property type="protein sequence ID" value="KAF4611668.1"/>
    <property type="molecule type" value="Genomic_DNA"/>
</dbReference>
<name>A0A8H4VJ37_9AGAR</name>
<dbReference type="SMART" id="SM00256">
    <property type="entry name" value="FBOX"/>
    <property type="match status" value="1"/>
</dbReference>
<evidence type="ECO:0000313" key="3">
    <source>
        <dbReference type="Proteomes" id="UP000521872"/>
    </source>
</evidence>
<dbReference type="CDD" id="cd09917">
    <property type="entry name" value="F-box_SF"/>
    <property type="match status" value="1"/>
</dbReference>
<dbReference type="Gene3D" id="1.20.1280.50">
    <property type="match status" value="1"/>
</dbReference>
<dbReference type="Pfam" id="PF12937">
    <property type="entry name" value="F-box-like"/>
    <property type="match status" value="1"/>
</dbReference>
<organism evidence="2 3">
    <name type="scientific">Agrocybe pediades</name>
    <dbReference type="NCBI Taxonomy" id="84607"/>
    <lineage>
        <taxon>Eukaryota</taxon>
        <taxon>Fungi</taxon>
        <taxon>Dikarya</taxon>
        <taxon>Basidiomycota</taxon>
        <taxon>Agaricomycotina</taxon>
        <taxon>Agaricomycetes</taxon>
        <taxon>Agaricomycetidae</taxon>
        <taxon>Agaricales</taxon>
        <taxon>Agaricineae</taxon>
        <taxon>Strophariaceae</taxon>
        <taxon>Agrocybe</taxon>
    </lineage>
</organism>
<dbReference type="PROSITE" id="PS50181">
    <property type="entry name" value="FBOX"/>
    <property type="match status" value="1"/>
</dbReference>
<protein>
    <recommendedName>
        <fullName evidence="1">F-box domain-containing protein</fullName>
    </recommendedName>
</protein>
<sequence>MGQILSIRNAPWAIRAPYLATYDFIYHRTKATYALLHGNAHRQQPRTLDSLPNELLLHIFSFLELKSYLISRAVCKKWQMLLPHAEVHPIRRRMLKLFEHMLQAPKFLETRPWILDNLRHFDRQAYIEGLLDQYPAIPEEYRLWILEWPEKMVVYALWPGLPLVLFNKDTIQMGQGVNWMAYPSPLLLTLAYNKGSLDTKENLTPALLAWRTSERTHWLLFDKDEPDLFGRVLIITYPELPVLYPTLEMYDRDDVPFYVEDFPDWITYLEHRWDRGLSNRPPTRNPFTEPIVPVDFPVQYQFSALVAKVLPSPPWVDRQAPTFLADIKNLLS</sequence>
<evidence type="ECO:0000259" key="1">
    <source>
        <dbReference type="PROSITE" id="PS50181"/>
    </source>
</evidence>
<proteinExistence type="predicted"/>
<dbReference type="Proteomes" id="UP000521872">
    <property type="component" value="Unassembled WGS sequence"/>
</dbReference>
<dbReference type="InterPro" id="IPR001810">
    <property type="entry name" value="F-box_dom"/>
</dbReference>
<dbReference type="InterPro" id="IPR036047">
    <property type="entry name" value="F-box-like_dom_sf"/>
</dbReference>
<dbReference type="SUPFAM" id="SSF81383">
    <property type="entry name" value="F-box domain"/>
    <property type="match status" value="1"/>
</dbReference>
<keyword evidence="3" id="KW-1185">Reference proteome</keyword>